<reference evidence="2 3" key="1">
    <citation type="submission" date="2015-07" db="EMBL/GenBank/DDBJ databases">
        <authorList>
            <person name="Noorani M."/>
        </authorList>
    </citation>
    <scope>NUCLEOTIDE SEQUENCE [LARGE SCALE GENOMIC DNA]</scope>
    <source>
        <strain evidence="2 3">CECT 5088</strain>
    </source>
</reference>
<dbReference type="InterPro" id="IPR009325">
    <property type="entry name" value="DUF983"/>
</dbReference>
<proteinExistence type="predicted"/>
<keyword evidence="3" id="KW-1185">Reference proteome</keyword>
<keyword evidence="1" id="KW-0812">Transmembrane</keyword>
<protein>
    <recommendedName>
        <fullName evidence="4">Zinc-finger protein</fullName>
    </recommendedName>
</protein>
<dbReference type="AlphaFoldDB" id="A0A0M6XPX4"/>
<organism evidence="2 3">
    <name type="scientific">Jannaschia rubra</name>
    <dbReference type="NCBI Taxonomy" id="282197"/>
    <lineage>
        <taxon>Bacteria</taxon>
        <taxon>Pseudomonadati</taxon>
        <taxon>Pseudomonadota</taxon>
        <taxon>Alphaproteobacteria</taxon>
        <taxon>Rhodobacterales</taxon>
        <taxon>Roseobacteraceae</taxon>
        <taxon>Jannaschia</taxon>
    </lineage>
</organism>
<keyword evidence="1" id="KW-0472">Membrane</keyword>
<dbReference type="STRING" id="282197.SAMN04488517_104148"/>
<dbReference type="RefSeq" id="WP_055681537.1">
    <property type="nucleotide sequence ID" value="NZ_CANMUL010000001.1"/>
</dbReference>
<dbReference type="EMBL" id="CXPG01000012">
    <property type="protein sequence ID" value="CTQ32084.1"/>
    <property type="molecule type" value="Genomic_DNA"/>
</dbReference>
<dbReference type="Pfam" id="PF06170">
    <property type="entry name" value="DUF983"/>
    <property type="match status" value="1"/>
</dbReference>
<evidence type="ECO:0000313" key="2">
    <source>
        <dbReference type="EMBL" id="CTQ32084.1"/>
    </source>
</evidence>
<evidence type="ECO:0000313" key="3">
    <source>
        <dbReference type="Proteomes" id="UP000048908"/>
    </source>
</evidence>
<feature type="transmembrane region" description="Helical" evidence="1">
    <location>
        <begin position="90"/>
        <end position="109"/>
    </location>
</feature>
<sequence length="139" mass="15558">MTDAVQDQSTEIPRGMPRAMLRGWLRRCPSCGSGPMLNGYLKVRDSCPVCNEELHHHRADDGPPYLTLLVVGHIIGPAMLWYFTAFEPDPYTFMAIFMVASAALSLYFLPRLKGVIVGVQWAARMGGFGRRASERDLRT</sequence>
<accession>A0A0M6XPX4</accession>
<dbReference type="OrthoDB" id="9799456at2"/>
<feature type="transmembrane region" description="Helical" evidence="1">
    <location>
        <begin position="65"/>
        <end position="84"/>
    </location>
</feature>
<dbReference type="Proteomes" id="UP000048908">
    <property type="component" value="Unassembled WGS sequence"/>
</dbReference>
<name>A0A0M6XPX4_9RHOB</name>
<evidence type="ECO:0008006" key="4">
    <source>
        <dbReference type="Google" id="ProtNLM"/>
    </source>
</evidence>
<keyword evidence="1" id="KW-1133">Transmembrane helix</keyword>
<gene>
    <name evidence="2" type="ORF">JAN5088_00846</name>
</gene>
<evidence type="ECO:0000256" key="1">
    <source>
        <dbReference type="SAM" id="Phobius"/>
    </source>
</evidence>